<accession>A0A261VIX7</accession>
<organism evidence="2 3">
    <name type="scientific">Bordetella genomosp. 2</name>
    <dbReference type="NCBI Taxonomy" id="1983456"/>
    <lineage>
        <taxon>Bacteria</taxon>
        <taxon>Pseudomonadati</taxon>
        <taxon>Pseudomonadota</taxon>
        <taxon>Betaproteobacteria</taxon>
        <taxon>Burkholderiales</taxon>
        <taxon>Alcaligenaceae</taxon>
        <taxon>Bordetella</taxon>
    </lineage>
</organism>
<keyword evidence="1" id="KW-0472">Membrane</keyword>
<feature type="transmembrane region" description="Helical" evidence="1">
    <location>
        <begin position="51"/>
        <end position="72"/>
    </location>
</feature>
<feature type="transmembrane region" description="Helical" evidence="1">
    <location>
        <begin position="331"/>
        <end position="350"/>
    </location>
</feature>
<evidence type="ECO:0000313" key="3">
    <source>
        <dbReference type="Proteomes" id="UP000215633"/>
    </source>
</evidence>
<keyword evidence="1" id="KW-0812">Transmembrane</keyword>
<evidence type="ECO:0000256" key="1">
    <source>
        <dbReference type="SAM" id="Phobius"/>
    </source>
</evidence>
<reference evidence="3" key="1">
    <citation type="submission" date="2017-05" db="EMBL/GenBank/DDBJ databases">
        <title>Complete and WGS of Bordetella genogroups.</title>
        <authorList>
            <person name="Spilker T."/>
            <person name="Lipuma J."/>
        </authorList>
    </citation>
    <scope>NUCLEOTIDE SEQUENCE [LARGE SCALE GENOMIC DNA]</scope>
    <source>
        <strain evidence="3">AU8256</strain>
    </source>
</reference>
<keyword evidence="1" id="KW-1133">Transmembrane helix</keyword>
<feature type="transmembrane region" description="Helical" evidence="1">
    <location>
        <begin position="20"/>
        <end position="39"/>
    </location>
</feature>
<dbReference type="RefSeq" id="WP_094807436.1">
    <property type="nucleotide sequence ID" value="NZ_NEVT01000007.1"/>
</dbReference>
<sequence>MPAGSIAAPFALTFRLWLRFWPQLMCLVLAGVLANDVLLGAAVHTGFANHLAGLAVLTLVALAHLIVTVLMFQVLLPAMPALAAAQAAARGAADTERPSNRLVSAVTIALLPFFAYYAAWGFLGDTVRQYSRLAFSLDPLGQHGMILDALDSRWLLVSVGISWLVRKVAKRMREATGRLVWQVVVVICETNWILIGLYVISRWKGDLWTWFSNLEIWHVLRAILNLLAAPIADAHAAAAAMVPADALPDAPGTLLVKLFFYALLPVVWLVMAALVYGYDVRDDRELLRIHHRIERFGQRYQAIPKFLRDFVMHFIGGYRSRYLPVANGIRLTLNSGVLLLVTLIVGYRLIDWGSAWLWIGATRLIGAHDLDSWQVLAHGLTLLLGSPFRDSSTGLLIEPLRICFLAAILETAFSMPARRAAPAAPPPGPAQPPRQPA</sequence>
<proteinExistence type="predicted"/>
<keyword evidence="3" id="KW-1185">Reference proteome</keyword>
<dbReference type="AlphaFoldDB" id="A0A261VIX7"/>
<dbReference type="EMBL" id="NEVT01000007">
    <property type="protein sequence ID" value="OZI73711.1"/>
    <property type="molecule type" value="Genomic_DNA"/>
</dbReference>
<feature type="transmembrane region" description="Helical" evidence="1">
    <location>
        <begin position="102"/>
        <end position="123"/>
    </location>
</feature>
<name>A0A261VIX7_9BORD</name>
<feature type="transmembrane region" description="Helical" evidence="1">
    <location>
        <begin position="258"/>
        <end position="278"/>
    </location>
</feature>
<comment type="caution">
    <text evidence="2">The sequence shown here is derived from an EMBL/GenBank/DDBJ whole genome shotgun (WGS) entry which is preliminary data.</text>
</comment>
<dbReference type="Proteomes" id="UP000215633">
    <property type="component" value="Unassembled WGS sequence"/>
</dbReference>
<protein>
    <submittedName>
        <fullName evidence="2">Uncharacterized protein</fullName>
    </submittedName>
</protein>
<gene>
    <name evidence="2" type="ORF">CAL24_17845</name>
</gene>
<feature type="transmembrane region" description="Helical" evidence="1">
    <location>
        <begin position="179"/>
        <end position="200"/>
    </location>
</feature>
<evidence type="ECO:0000313" key="2">
    <source>
        <dbReference type="EMBL" id="OZI73711.1"/>
    </source>
</evidence>